<accession>A0A8S0SV44</accession>
<evidence type="ECO:0000313" key="3">
    <source>
        <dbReference type="Proteomes" id="UP000594638"/>
    </source>
</evidence>
<dbReference type="EMBL" id="CACTIH010005502">
    <property type="protein sequence ID" value="CAA2995502.1"/>
    <property type="molecule type" value="Genomic_DNA"/>
</dbReference>
<dbReference type="Proteomes" id="UP000594638">
    <property type="component" value="Unassembled WGS sequence"/>
</dbReference>
<dbReference type="PANTHER" id="PTHR34539:SF19">
    <property type="entry name" value="T6J4.11 PROTEIN"/>
    <property type="match status" value="1"/>
</dbReference>
<reference evidence="2 3" key="1">
    <citation type="submission" date="2019-12" db="EMBL/GenBank/DDBJ databases">
        <authorList>
            <person name="Alioto T."/>
            <person name="Alioto T."/>
            <person name="Gomez Garrido J."/>
        </authorList>
    </citation>
    <scope>NUCLEOTIDE SEQUENCE [LARGE SCALE GENOMIC DNA]</scope>
</reference>
<keyword evidence="1" id="KW-1133">Transmembrane helix</keyword>
<feature type="transmembrane region" description="Helical" evidence="1">
    <location>
        <begin position="27"/>
        <end position="49"/>
    </location>
</feature>
<keyword evidence="1" id="KW-0812">Transmembrane</keyword>
<name>A0A8S0SV44_OLEEU</name>
<evidence type="ECO:0000256" key="1">
    <source>
        <dbReference type="SAM" id="Phobius"/>
    </source>
</evidence>
<keyword evidence="3" id="KW-1185">Reference proteome</keyword>
<organism evidence="2 3">
    <name type="scientific">Olea europaea subsp. europaea</name>
    <dbReference type="NCBI Taxonomy" id="158383"/>
    <lineage>
        <taxon>Eukaryota</taxon>
        <taxon>Viridiplantae</taxon>
        <taxon>Streptophyta</taxon>
        <taxon>Embryophyta</taxon>
        <taxon>Tracheophyta</taxon>
        <taxon>Spermatophyta</taxon>
        <taxon>Magnoliopsida</taxon>
        <taxon>eudicotyledons</taxon>
        <taxon>Gunneridae</taxon>
        <taxon>Pentapetalae</taxon>
        <taxon>asterids</taxon>
        <taxon>lamiids</taxon>
        <taxon>Lamiales</taxon>
        <taxon>Oleaceae</taxon>
        <taxon>Oleeae</taxon>
        <taxon>Olea</taxon>
    </lineage>
</organism>
<dbReference type="PANTHER" id="PTHR34539">
    <property type="entry name" value="T6J4.11 PROTEIN"/>
    <property type="match status" value="1"/>
</dbReference>
<dbReference type="Gramene" id="OE9A000333T1">
    <property type="protein sequence ID" value="OE9A000333C1"/>
    <property type="gene ID" value="OE9A000333"/>
</dbReference>
<proteinExistence type="predicted"/>
<evidence type="ECO:0000313" key="2">
    <source>
        <dbReference type="EMBL" id="CAA2995502.1"/>
    </source>
</evidence>
<gene>
    <name evidence="2" type="ORF">OLEA9_A000333</name>
</gene>
<keyword evidence="1" id="KW-0472">Membrane</keyword>
<dbReference type="OrthoDB" id="1717367at2759"/>
<comment type="caution">
    <text evidence="2">The sequence shown here is derived from an EMBL/GenBank/DDBJ whole genome shotgun (WGS) entry which is preliminary data.</text>
</comment>
<dbReference type="AlphaFoldDB" id="A0A8S0SV44"/>
<sequence length="193" mass="20907">MAYVGGGGEGEGGGCGYGRNPNLKFGWLGSGLVVVELCGVLMVVVAVVAKQILDILDELDSETGPEEVIEDLDLVIRSFEEELHPNNNGSSSPEVLQLQSEAGESQPDLGYLLEATDYELGLPPTVPHFQEEQANNEPVGLPFAVDTESVKLENIKGFEDELITYDSFESVLGELDCSEPTDYLRRPESFPDL</sequence>
<protein>
    <submittedName>
        <fullName evidence="2">Uncharacterized protein</fullName>
    </submittedName>
</protein>